<dbReference type="Proteomes" id="UP000326582">
    <property type="component" value="Chromosome 3"/>
</dbReference>
<dbReference type="EMBL" id="CP038486">
    <property type="protein sequence ID" value="QFZ27325.1"/>
    <property type="molecule type" value="Genomic_DNA"/>
</dbReference>
<keyword evidence="1" id="KW-0067">ATP-binding</keyword>
<accession>A0ACD0WJA9</accession>
<gene>
    <name evidence="1" type="ORF">EJF14_30294</name>
</gene>
<reference evidence="2" key="1">
    <citation type="journal article" date="2019" name="MBio">
        <title>Comparative genomics for the elucidation of multidrug resistance (MDR) in Candida lusitaniae.</title>
        <authorList>
            <person name="Kannan A."/>
            <person name="Asner S.A."/>
            <person name="Trachsel E."/>
            <person name="Kelly S."/>
            <person name="Parker J."/>
            <person name="Sanglard D."/>
        </authorList>
    </citation>
    <scope>NUCLEOTIDE SEQUENCE [LARGE SCALE GENOMIC DNA]</scope>
    <source>
        <strain evidence="2">P1</strain>
    </source>
</reference>
<proteinExistence type="predicted"/>
<organism evidence="1 2">
    <name type="scientific">Clavispora lusitaniae</name>
    <name type="common">Candida lusitaniae</name>
    <dbReference type="NCBI Taxonomy" id="36911"/>
    <lineage>
        <taxon>Eukaryota</taxon>
        <taxon>Fungi</taxon>
        <taxon>Dikarya</taxon>
        <taxon>Ascomycota</taxon>
        <taxon>Saccharomycotina</taxon>
        <taxon>Pichiomycetes</taxon>
        <taxon>Metschnikowiaceae</taxon>
        <taxon>Clavispora</taxon>
    </lineage>
</organism>
<evidence type="ECO:0000313" key="2">
    <source>
        <dbReference type="Proteomes" id="UP000326582"/>
    </source>
</evidence>
<sequence>MHVIAHVTHQLPTCIISDVSLVSSLTMSGHIEGGSLDSAAQGKSRKDENEIDYNPTSLAGQISVKEMGTRAKSEPKGQKSQPTTTEQTNQSTNTDSFSADYALENMAYRPTTAQNSDIFEQLIVCVRKHIPDESHSVILSAADAILEVLKGDTSMTQQKAEIEKLLSLTLDEEQFTELSGYASQITDFGEREEEEESGDIVAVEFEEDGAQDQFADAGTADDMIPDSLAAAEDTKAESVPEGEDMPHAIVVAPGQEKEGEKEDGGKEAEGSALTLADITPDFLFSRLSAAAPETDADEIRETCKKISRVLNDSEIAGEDLEQRLMAATDFRYLDFVQMCMEQRWRIVFGVKLKQNRAKALEQMRAMGLEELEREASGAKKRAATEPARERKRPRTEEREDKDTENTLEERDTKATKATKATNTTKDTLDDTASITDETATKTTEQNLRIVDLGALAFDQGAHLMASAKISLPKGSYQQNKKQYDIISVPAPTPPPPAAEPLVSIAEMPEWAQAAFPAGETATLNRIQSQIYPKAFLSDENLLLCAPTGAGKTNVAMLALLRVLGNNRDASGRVMVKKFKCVYIAPLKALVAEQTREFSRRLTSFGVVVKELTGDSALSAREIREAQVLVTTPEKWDVVTRKEPYFARLVQLVVLDEIHLLHDERGPVLESIVVRAKRAAHARLVGLSATLPNYEDVASFLGVRAAGLFYFDASFRPCPLQQEYIGIKEKKAIRKVAAMNDACFEKVASSVAQGHQVIVFVHSRKDTVRTAQFLAARAEAEGVRTVRSDGAREILAQEAAAAKNKNLAEILPSGFAVHHAGLARPDRSSVEDLFAQGHVQVLVSTATLAWGVNLPAHTVIIKGTDTYSPEKGSWVQLSPQDILQMLGRAGRPRYDKSGEGVIITAHDELQYYLAVLNQQLPIESQLMARLADCINAEVASGAVDCRAAACDWLAQTYLYIRMLRSPRLYQVGAEYAGDAALEQKRADLAHSALVLLAQHRLVDYDPQTGKTAATELGRIAANFYISYTTAAAYHSALRPWMSEIDLLGVFARADEFRFVPVRAEEKVEVARLADQVPIPLKEAPDRPRAKIGVLLQAHVSRLRLDGFALLADMVYVTQSGGRLLRALFEMCRSRRWAQLAHAALSLCKSVESRMWQAASPFRQFGDLAPDQVVRAAEASHLPFSSYFDLSPAELAEAINFRGHSAQAHQLLAQYPRFELEARAHPVSADLVRVSVRLAPNWTWNAKVHARTERFWLTVEDGDGERILHDEEVRVSQDTVGRDLFVDCVVAVSEPLAPALFVCVASESWLHSQWRAPVALFDTRMPKAPSAPTKLADATVPTAALDLEGQGLGIPHLNRMQTQCLHSVFRTNENVFVGAPKGTGKTVLAQLALLACWRQNKQRAVYIQPTQALVDARAREWAALFAPLTDPPKNVARLTGDAAADARILALNHLVLATPEQFDAVSRRWRSRRALQDLGVVIADDVHLLGARPAYEVVLARLRLMAGQGVNVRVVALGSPVLYGREMASWLGCAKEHTYNFVDAPDGAREVRLEPLGARADASACAKFVAASPQCVAFVPTHAAAAELVAAIAEAVEENDKNDKNDKNGKHGENGKNGSNDQTSPDLSAGNIADGAARRALGRGVGLLHENLVPADRAHIVRLFSKGQVRVLVATRPAAAYAPPSRDVAVFGTSAPELTHSGAYYLSDVAEMVGCARGGRALIFAPASQLAYYARFVAAPLPVESALDSSLAAPFAYEVAVRTFRSKQDAVDWLTYTWLYRRLAQNPSFYGLKDVSHLGVSEFLSELVESTLESLAEGGLIEVNEDDEDDEERSDDEDDEELSPLNGAMIASHYNVSPQAVAAFAGLSAKDRLRGIFSAVVSAPEFESLPVRADELPILTRLSAAVPLKLAPESDLGSPHTKAFLLLQAYLSRISVSGDLASDQRTVLEKSLPLVFACTDTLSSEGHLNALQAMDLAQMLVQGMWNSESPLRQLPHVTQETLARAKKYNVESVYDIMALEDEERDDVLQLPEEKLNDVASFVNKYPNIDISYEMDVAEPLTAGEQKQITITVERDEEMEDLLVESATFPFPKQEGWWLVVGDAASRQLYAIKKISVAHETQSVTMSFSVPTPGKHKLTVWCMCDSYIDADKEMEVEVEVV</sequence>
<keyword evidence="1" id="KW-0378">Hydrolase</keyword>
<name>A0ACD0WJA9_CLALS</name>
<protein>
    <submittedName>
        <fullName evidence="1">Pre-mRNA-splicing helicase</fullName>
    </submittedName>
</protein>
<keyword evidence="1" id="KW-0547">Nucleotide-binding</keyword>
<keyword evidence="1" id="KW-0347">Helicase</keyword>
<keyword evidence="2" id="KW-1185">Reference proteome</keyword>
<evidence type="ECO:0000313" key="1">
    <source>
        <dbReference type="EMBL" id="QFZ27325.1"/>
    </source>
</evidence>